<dbReference type="InParanoid" id="A0A1Y2GKY5"/>
<feature type="coiled-coil region" evidence="1">
    <location>
        <begin position="103"/>
        <end position="158"/>
    </location>
</feature>
<evidence type="ECO:0000256" key="2">
    <source>
        <dbReference type="SAM" id="Phobius"/>
    </source>
</evidence>
<keyword evidence="2" id="KW-1133">Transmembrane helix</keyword>
<organism evidence="3 4">
    <name type="scientific">Lobosporangium transversale</name>
    <dbReference type="NCBI Taxonomy" id="64571"/>
    <lineage>
        <taxon>Eukaryota</taxon>
        <taxon>Fungi</taxon>
        <taxon>Fungi incertae sedis</taxon>
        <taxon>Mucoromycota</taxon>
        <taxon>Mortierellomycotina</taxon>
        <taxon>Mortierellomycetes</taxon>
        <taxon>Mortierellales</taxon>
        <taxon>Mortierellaceae</taxon>
        <taxon>Lobosporangium</taxon>
    </lineage>
</organism>
<accession>A0A1Y2GKY5</accession>
<comment type="caution">
    <text evidence="3">The sequence shown here is derived from an EMBL/GenBank/DDBJ whole genome shotgun (WGS) entry which is preliminary data.</text>
</comment>
<dbReference type="Proteomes" id="UP000193648">
    <property type="component" value="Unassembled WGS sequence"/>
</dbReference>
<dbReference type="EMBL" id="MCFF01000021">
    <property type="protein sequence ID" value="ORZ14333.1"/>
    <property type="molecule type" value="Genomic_DNA"/>
</dbReference>
<evidence type="ECO:0000313" key="4">
    <source>
        <dbReference type="Proteomes" id="UP000193648"/>
    </source>
</evidence>
<dbReference type="OrthoDB" id="2400324at2759"/>
<dbReference type="AlphaFoldDB" id="A0A1Y2GKY5"/>
<proteinExistence type="predicted"/>
<name>A0A1Y2GKY5_9FUNG</name>
<dbReference type="RefSeq" id="XP_021880811.1">
    <property type="nucleotide sequence ID" value="XM_022024365.1"/>
</dbReference>
<protein>
    <submittedName>
        <fullName evidence="3">Uncharacterized protein</fullName>
    </submittedName>
</protein>
<evidence type="ECO:0000256" key="1">
    <source>
        <dbReference type="SAM" id="Coils"/>
    </source>
</evidence>
<reference evidence="3 4" key="1">
    <citation type="submission" date="2016-07" db="EMBL/GenBank/DDBJ databases">
        <title>Pervasive Adenine N6-methylation of Active Genes in Fungi.</title>
        <authorList>
            <consortium name="DOE Joint Genome Institute"/>
            <person name="Mondo S.J."/>
            <person name="Dannebaum R.O."/>
            <person name="Kuo R.C."/>
            <person name="Labutti K."/>
            <person name="Haridas S."/>
            <person name="Kuo A."/>
            <person name="Salamov A."/>
            <person name="Ahrendt S.R."/>
            <person name="Lipzen A."/>
            <person name="Sullivan W."/>
            <person name="Andreopoulos W.B."/>
            <person name="Clum A."/>
            <person name="Lindquist E."/>
            <person name="Daum C."/>
            <person name="Ramamoorthy G.K."/>
            <person name="Gryganskyi A."/>
            <person name="Culley D."/>
            <person name="Magnuson J.K."/>
            <person name="James T.Y."/>
            <person name="O'Malley M.A."/>
            <person name="Stajich J.E."/>
            <person name="Spatafora J.W."/>
            <person name="Visel A."/>
            <person name="Grigoriev I.V."/>
        </authorList>
    </citation>
    <scope>NUCLEOTIDE SEQUENCE [LARGE SCALE GENOMIC DNA]</scope>
    <source>
        <strain evidence="3 4">NRRL 3116</strain>
    </source>
</reference>
<sequence length="442" mass="49751">MVELTAPSKRTVILSLTAVVGIVTVSSLAYILYRDSKRSNFSHRFHTTQRNLNSQLTKAQGSLKDLIDNDLRHIQIRTKTLRTHRLHPGDDHVKLPSLGLINEEEKEELGDEIEETKEELIQERAKEFGDHANVRQGYKDLDLKVKALHKKMVRLLEQVNKVDLSELSEIGDEAGGISQENESEILVLEKLRKRRSSILSQVQQTLTKLERIQASYKERMLQIKEYEKMDRIGLAPEDDVEPTTESEMMKQGITFADVAAMNVPEPEVLAPTEDLEKMKQGITFADAAKQSIEEPEALAPTEDLEKMKKGVSFADVAKQNIEEPEVLAPTEDLEKMKKGVSFADVAKQNIEEPEVLAPTEDLEKMKQGISFADMAKQNIEEPEVLAPTEDLQKMKEGVSFADVAKQNVDNVEEPDVLAPTEDLEKMKHGISFADVTKNSAEE</sequence>
<gene>
    <name evidence="3" type="ORF">BCR41DRAFT_354693</name>
</gene>
<keyword evidence="1" id="KW-0175">Coiled coil</keyword>
<dbReference type="GeneID" id="33566209"/>
<feature type="transmembrane region" description="Helical" evidence="2">
    <location>
        <begin position="12"/>
        <end position="33"/>
    </location>
</feature>
<keyword evidence="4" id="KW-1185">Reference proteome</keyword>
<evidence type="ECO:0000313" key="3">
    <source>
        <dbReference type="EMBL" id="ORZ14333.1"/>
    </source>
</evidence>
<keyword evidence="2" id="KW-0472">Membrane</keyword>
<keyword evidence="2" id="KW-0812">Transmembrane</keyword>